<evidence type="ECO:0000313" key="1">
    <source>
        <dbReference type="EMBL" id="OZG50253.1"/>
    </source>
</evidence>
<protein>
    <recommendedName>
        <fullName evidence="3">DUF4125 domain-containing protein</fullName>
    </recommendedName>
</protein>
<dbReference type="Proteomes" id="UP000216004">
    <property type="component" value="Unassembled WGS sequence"/>
</dbReference>
<dbReference type="EMBL" id="MWWS01000004">
    <property type="protein sequence ID" value="OZG50253.1"/>
    <property type="molecule type" value="Genomic_DNA"/>
</dbReference>
<gene>
    <name evidence="1" type="ORF">BOCO_0770</name>
</gene>
<sequence>MTASSLDRILSIHMDSPNDDDLREQIVKHEWAQFQQVTNEGGRANCQGNWPTFHQMRFSQFATWPHKLLASYSNDLDQADTEGRNLLTEKYARMMESTAPDEYQKHIAPFIPKLGIERQSQQERIINQQVRWAQDFRDRYPTVGQTMRVLRTADDTPEDTSFETYLRGELSTYSSQTFQLYDAFIVQLASLDINLTEATVLETVRLAGYENLDQAEAAQGI</sequence>
<organism evidence="1 2">
    <name type="scientific">Bombiscardovia coagulans</name>
    <dbReference type="NCBI Taxonomy" id="686666"/>
    <lineage>
        <taxon>Bacteria</taxon>
        <taxon>Bacillati</taxon>
        <taxon>Actinomycetota</taxon>
        <taxon>Actinomycetes</taxon>
        <taxon>Bifidobacteriales</taxon>
        <taxon>Bifidobacteriaceae</taxon>
        <taxon>Bombiscardovia</taxon>
    </lineage>
</organism>
<keyword evidence="2" id="KW-1185">Reference proteome</keyword>
<evidence type="ECO:0000313" key="2">
    <source>
        <dbReference type="Proteomes" id="UP000216004"/>
    </source>
</evidence>
<proteinExistence type="predicted"/>
<dbReference type="AlphaFoldDB" id="A0A261ETR9"/>
<evidence type="ECO:0008006" key="3">
    <source>
        <dbReference type="Google" id="ProtNLM"/>
    </source>
</evidence>
<comment type="caution">
    <text evidence="1">The sequence shown here is derived from an EMBL/GenBank/DDBJ whole genome shotgun (WGS) entry which is preliminary data.</text>
</comment>
<accession>A0A261ETR9</accession>
<reference evidence="1 2" key="1">
    <citation type="journal article" date="2017" name="BMC Genomics">
        <title>Comparative genomic and phylogenomic analyses of the Bifidobacteriaceae family.</title>
        <authorList>
            <person name="Lugli G.A."/>
            <person name="Milani C."/>
            <person name="Turroni F."/>
            <person name="Duranti S."/>
            <person name="Mancabelli L."/>
            <person name="Mangifesta M."/>
            <person name="Ferrario C."/>
            <person name="Modesto M."/>
            <person name="Mattarelli P."/>
            <person name="Jiri K."/>
            <person name="van Sinderen D."/>
            <person name="Ventura M."/>
        </authorList>
    </citation>
    <scope>NUCLEOTIDE SEQUENCE [LARGE SCALE GENOMIC DNA]</scope>
    <source>
        <strain evidence="1 2">DSM 22924</strain>
    </source>
</reference>
<name>A0A261ETR9_9BIFI</name>
<dbReference type="Pfam" id="PF13526">
    <property type="entry name" value="DUF4125"/>
    <property type="match status" value="1"/>
</dbReference>
<dbReference type="InterPro" id="IPR025191">
    <property type="entry name" value="DUF4125"/>
</dbReference>